<feature type="region of interest" description="Disordered" evidence="1">
    <location>
        <begin position="1"/>
        <end position="155"/>
    </location>
</feature>
<name>A0A2V1DWB0_9PLEO</name>
<dbReference type="STRING" id="97972.A0A2V1DWB0"/>
<dbReference type="OrthoDB" id="2537141at2759"/>
<dbReference type="Proteomes" id="UP000244855">
    <property type="component" value="Unassembled WGS sequence"/>
</dbReference>
<evidence type="ECO:0000256" key="1">
    <source>
        <dbReference type="SAM" id="MobiDB-lite"/>
    </source>
</evidence>
<proteinExistence type="predicted"/>
<sequence length="654" mass="73570">MPHSQKMDIQRWLNDTVTPEQHWALPDEAAPPCNHSKRTEGANQRRERTTSDSSFLDIASQTKPAPLLETGNRVGKSISSDAMHPGGQTGSDRSAHDYTRQPRRKTRIERYEATSKDKKKRGVHARHDGHGESTKAKRKAKRRRVDKERSEMVQSFHANNVSTDRLTLKPRAKLGLFNNGRASSPVKGRGLPDLVFSEMKFLKRRDGDQAEPQYQPGKQSNRSKHSHTQPNEEISAYFTVRRSAQAEDNTATHAKDGPLIQKSALQTPSIADNVVPTIEIAERAPVLRPENVSSRDNSESYISWSESIHAPSVVQACQSAGSPPNFGQLDSIHHHHAKGAVDDRRLLHAQDAPPNIIKHIPDINEIPPHASSGQHSTDDRIHESYSPSQSNSLLRRTKPANRASKPSKLSKEAYPPYIRSPLRNDDTRPVQMCQGGRIPPSLGSRVTHSPVSHERHIPTESAHYRRVIRDIAAREDGVAASMTLGNALTDHNNELDEPQLEHTRCSMDQESKTSKVPVLGVPRTLRDYSPLSRRTSNVPGLDMNAIHRPYVHGPSMPSIYEQQEQGEFYEQDPLYIQREYRPSYTEDETFLDEEGRIGDSRIISYEPNFVSYETEALGNTNPLDSSREVNGVGSSTSVTHHVDERGFWRRHRLF</sequence>
<organism evidence="2 3">
    <name type="scientific">Periconia macrospinosa</name>
    <dbReference type="NCBI Taxonomy" id="97972"/>
    <lineage>
        <taxon>Eukaryota</taxon>
        <taxon>Fungi</taxon>
        <taxon>Dikarya</taxon>
        <taxon>Ascomycota</taxon>
        <taxon>Pezizomycotina</taxon>
        <taxon>Dothideomycetes</taxon>
        <taxon>Pleosporomycetidae</taxon>
        <taxon>Pleosporales</taxon>
        <taxon>Massarineae</taxon>
        <taxon>Periconiaceae</taxon>
        <taxon>Periconia</taxon>
    </lineage>
</organism>
<feature type="compositionally biased region" description="Basic and acidic residues" evidence="1">
    <location>
        <begin position="37"/>
        <end position="50"/>
    </location>
</feature>
<reference evidence="2 3" key="1">
    <citation type="journal article" date="2018" name="Sci. Rep.">
        <title>Comparative genomics provides insights into the lifestyle and reveals functional heterogeneity of dark septate endophytic fungi.</title>
        <authorList>
            <person name="Knapp D.G."/>
            <person name="Nemeth J.B."/>
            <person name="Barry K."/>
            <person name="Hainaut M."/>
            <person name="Henrissat B."/>
            <person name="Johnson J."/>
            <person name="Kuo A."/>
            <person name="Lim J.H.P."/>
            <person name="Lipzen A."/>
            <person name="Nolan M."/>
            <person name="Ohm R.A."/>
            <person name="Tamas L."/>
            <person name="Grigoriev I.V."/>
            <person name="Spatafora J.W."/>
            <person name="Nagy L.G."/>
            <person name="Kovacs G.M."/>
        </authorList>
    </citation>
    <scope>NUCLEOTIDE SEQUENCE [LARGE SCALE GENOMIC DNA]</scope>
    <source>
        <strain evidence="2 3">DSE2036</strain>
    </source>
</reference>
<keyword evidence="3" id="KW-1185">Reference proteome</keyword>
<feature type="compositionally biased region" description="Polar residues" evidence="1">
    <location>
        <begin position="385"/>
        <end position="394"/>
    </location>
</feature>
<accession>A0A2V1DWB0</accession>
<dbReference type="AlphaFoldDB" id="A0A2V1DWB0"/>
<feature type="compositionally biased region" description="Basic and acidic residues" evidence="1">
    <location>
        <begin position="125"/>
        <end position="135"/>
    </location>
</feature>
<evidence type="ECO:0000313" key="2">
    <source>
        <dbReference type="EMBL" id="PVI02457.1"/>
    </source>
</evidence>
<protein>
    <submittedName>
        <fullName evidence="2">Uncharacterized protein</fullName>
    </submittedName>
</protein>
<dbReference type="EMBL" id="KZ805342">
    <property type="protein sequence ID" value="PVI02457.1"/>
    <property type="molecule type" value="Genomic_DNA"/>
</dbReference>
<feature type="region of interest" description="Disordered" evidence="1">
    <location>
        <begin position="358"/>
        <end position="455"/>
    </location>
</feature>
<feature type="region of interest" description="Disordered" evidence="1">
    <location>
        <begin position="204"/>
        <end position="230"/>
    </location>
</feature>
<gene>
    <name evidence="2" type="ORF">DM02DRAFT_626661</name>
</gene>
<feature type="compositionally biased region" description="Polar residues" evidence="1">
    <location>
        <begin position="51"/>
        <end position="63"/>
    </location>
</feature>
<evidence type="ECO:0000313" key="3">
    <source>
        <dbReference type="Proteomes" id="UP000244855"/>
    </source>
</evidence>